<dbReference type="EMBL" id="VMHM01000013">
    <property type="protein sequence ID" value="TSJ98031.1"/>
    <property type="molecule type" value="Genomic_DNA"/>
</dbReference>
<protein>
    <submittedName>
        <fullName evidence="1">Uncharacterized protein</fullName>
    </submittedName>
</protein>
<dbReference type="AlphaFoldDB" id="A0A556SA53"/>
<dbReference type="RefSeq" id="WP_144092501.1">
    <property type="nucleotide sequence ID" value="NZ_VMHM01000013.1"/>
</dbReference>
<comment type="caution">
    <text evidence="1">The sequence shown here is derived from an EMBL/GenBank/DDBJ whole genome shotgun (WGS) entry which is preliminary data.</text>
</comment>
<name>A0A556SA53_9GAMM</name>
<proteinExistence type="predicted"/>
<dbReference type="Proteomes" id="UP000319483">
    <property type="component" value="Unassembled WGS sequence"/>
</dbReference>
<reference evidence="1 2" key="1">
    <citation type="submission" date="2019-07" db="EMBL/GenBank/DDBJ databases">
        <title>Gilliamella genomes.</title>
        <authorList>
            <person name="Zheng H."/>
        </authorList>
    </citation>
    <scope>NUCLEOTIDE SEQUENCE [LARGE SCALE GENOMIC DNA]</scope>
    <source>
        <strain evidence="1 2">W8127</strain>
    </source>
</reference>
<accession>A0A556SA53</accession>
<sequence length="99" mass="11857">MPYFDENNLERMPWHCSLNVDKYFTDPIRGKYNKSDEYVITWSENYLSFEKSNALIEVTFNNLTHPTFSNKDNKMSSFRHVTANKTKNNWVWNGIKKLL</sequence>
<gene>
    <name evidence="1" type="ORF">FPQ15_10180</name>
</gene>
<organism evidence="1 2">
    <name type="scientific">Gilliamella apicola</name>
    <dbReference type="NCBI Taxonomy" id="1196095"/>
    <lineage>
        <taxon>Bacteria</taxon>
        <taxon>Pseudomonadati</taxon>
        <taxon>Pseudomonadota</taxon>
        <taxon>Gammaproteobacteria</taxon>
        <taxon>Orbales</taxon>
        <taxon>Orbaceae</taxon>
        <taxon>Gilliamella</taxon>
    </lineage>
</organism>
<evidence type="ECO:0000313" key="2">
    <source>
        <dbReference type="Proteomes" id="UP000319483"/>
    </source>
</evidence>
<evidence type="ECO:0000313" key="1">
    <source>
        <dbReference type="EMBL" id="TSJ98031.1"/>
    </source>
</evidence>